<evidence type="ECO:0000313" key="3">
    <source>
        <dbReference type="Proteomes" id="UP000587991"/>
    </source>
</evidence>
<keyword evidence="3" id="KW-1185">Reference proteome</keyword>
<dbReference type="RefSeq" id="WP_168877707.1">
    <property type="nucleotide sequence ID" value="NZ_JABAIM010000003.1"/>
</dbReference>
<proteinExistence type="predicted"/>
<name>A0A847RY05_9NEIS</name>
<dbReference type="EMBL" id="JABAIM010000003">
    <property type="protein sequence ID" value="NLR76030.1"/>
    <property type="molecule type" value="Genomic_DNA"/>
</dbReference>
<feature type="domain" description="SCP2" evidence="1">
    <location>
        <begin position="12"/>
        <end position="106"/>
    </location>
</feature>
<reference evidence="2 3" key="1">
    <citation type="submission" date="2020-04" db="EMBL/GenBank/DDBJ databases">
        <title>Draft genome of Leeia sp. IMCC25680.</title>
        <authorList>
            <person name="Song J."/>
            <person name="Cho J.-C."/>
        </authorList>
    </citation>
    <scope>NUCLEOTIDE SEQUENCE [LARGE SCALE GENOMIC DNA]</scope>
    <source>
        <strain evidence="2 3">IMCC25680</strain>
    </source>
</reference>
<evidence type="ECO:0000313" key="2">
    <source>
        <dbReference type="EMBL" id="NLR76030.1"/>
    </source>
</evidence>
<sequence>MAMPQTVDEIFNTLPGRLKAEEAAGLTSVFHFKISGPTGGDYTVALADNVCTVSKGLEGSAKCTVSMSDETYVKVETGQSAPEMAFMMGKIKVDNIPELMKFMKLFRKLS</sequence>
<dbReference type="Gene3D" id="3.30.1050.10">
    <property type="entry name" value="SCP2 sterol-binding domain"/>
    <property type="match status" value="1"/>
</dbReference>
<dbReference type="Pfam" id="PF02036">
    <property type="entry name" value="SCP2"/>
    <property type="match status" value="1"/>
</dbReference>
<dbReference type="InterPro" id="IPR003033">
    <property type="entry name" value="SCP2_sterol-bd_dom"/>
</dbReference>
<organism evidence="2 3">
    <name type="scientific">Leeia aquatica</name>
    <dbReference type="NCBI Taxonomy" id="2725557"/>
    <lineage>
        <taxon>Bacteria</taxon>
        <taxon>Pseudomonadati</taxon>
        <taxon>Pseudomonadota</taxon>
        <taxon>Betaproteobacteria</taxon>
        <taxon>Neisseriales</taxon>
        <taxon>Leeiaceae</taxon>
        <taxon>Leeia</taxon>
    </lineage>
</organism>
<protein>
    <submittedName>
        <fullName evidence="2">SCP2 sterol-binding domain-containing protein</fullName>
    </submittedName>
</protein>
<evidence type="ECO:0000259" key="1">
    <source>
        <dbReference type="Pfam" id="PF02036"/>
    </source>
</evidence>
<accession>A0A847RY05</accession>
<gene>
    <name evidence="2" type="ORF">HF682_12765</name>
</gene>
<comment type="caution">
    <text evidence="2">The sequence shown here is derived from an EMBL/GenBank/DDBJ whole genome shotgun (WGS) entry which is preliminary data.</text>
</comment>
<dbReference type="Proteomes" id="UP000587991">
    <property type="component" value="Unassembled WGS sequence"/>
</dbReference>
<dbReference type="AlphaFoldDB" id="A0A847RY05"/>
<dbReference type="SUPFAM" id="SSF55718">
    <property type="entry name" value="SCP-like"/>
    <property type="match status" value="1"/>
</dbReference>
<dbReference type="InterPro" id="IPR036527">
    <property type="entry name" value="SCP2_sterol-bd_dom_sf"/>
</dbReference>